<feature type="domain" description="Sushi" evidence="3">
    <location>
        <begin position="165"/>
        <end position="239"/>
    </location>
</feature>
<dbReference type="EMBL" id="CAJPVJ010006722">
    <property type="protein sequence ID" value="CAG2170668.1"/>
    <property type="molecule type" value="Genomic_DNA"/>
</dbReference>
<reference evidence="4" key="1">
    <citation type="submission" date="2020-11" db="EMBL/GenBank/DDBJ databases">
        <authorList>
            <person name="Tran Van P."/>
        </authorList>
    </citation>
    <scope>NUCLEOTIDE SEQUENCE</scope>
</reference>
<evidence type="ECO:0000256" key="2">
    <source>
        <dbReference type="PROSITE-ProRule" id="PRU00302"/>
    </source>
</evidence>
<dbReference type="OrthoDB" id="6505093at2759"/>
<comment type="caution">
    <text evidence="2">Lacks conserved residue(s) required for the propagation of feature annotation.</text>
</comment>
<keyword evidence="2" id="KW-0768">Sushi</keyword>
<name>A0A7R9M533_9ACAR</name>
<dbReference type="PROSITE" id="PS50923">
    <property type="entry name" value="SUSHI"/>
    <property type="match status" value="1"/>
</dbReference>
<evidence type="ECO:0000313" key="5">
    <source>
        <dbReference type="Proteomes" id="UP000728032"/>
    </source>
</evidence>
<accession>A0A7R9M533</accession>
<keyword evidence="1" id="KW-1015">Disulfide bond</keyword>
<dbReference type="EMBL" id="OC921547">
    <property type="protein sequence ID" value="CAD7653481.1"/>
    <property type="molecule type" value="Genomic_DNA"/>
</dbReference>
<gene>
    <name evidence="4" type="ORF">ONB1V03_LOCUS10134</name>
</gene>
<evidence type="ECO:0000259" key="3">
    <source>
        <dbReference type="PROSITE" id="PS50923"/>
    </source>
</evidence>
<keyword evidence="5" id="KW-1185">Reference proteome</keyword>
<sequence>MNVSVDESLQINLTADARVSPYRTCRHVFRDLKRLWRFGTKVELNFECDANSVGDAVKDEKSPTNEIIIETQSSKEIAYKLIMVLLAQGYDIGDDRQAVCGEPEEHYGLDMRILWPNINYSIQCSGDWEYVSYTNPDLPDTTIHKRQCVYDMRWNGTYPSCVPKTVCPIPEEEDNQINPEFKTVRFNDVFYFNQTKWYAIDGTTVEYQCNSALTQVLLGDAIHVCKNGHWVGTEPNCFDLSELKVRKVKNRASDESSNGLFNNKKSKKDTKYMTRDYRVHLPLPLLPENGGVPVHPPPPHFVSPVVNTEHNHENHHYPIHDPMLTMASDPMMQSGPPMPLIIRNPSHNEIPLPLTDGLTAESEVFPIEMIPVFMKDDSLGSIGNG</sequence>
<dbReference type="InterPro" id="IPR000436">
    <property type="entry name" value="Sushi_SCR_CCP_dom"/>
</dbReference>
<evidence type="ECO:0000256" key="1">
    <source>
        <dbReference type="ARBA" id="ARBA00023157"/>
    </source>
</evidence>
<organism evidence="4">
    <name type="scientific">Oppiella nova</name>
    <dbReference type="NCBI Taxonomy" id="334625"/>
    <lineage>
        <taxon>Eukaryota</taxon>
        <taxon>Metazoa</taxon>
        <taxon>Ecdysozoa</taxon>
        <taxon>Arthropoda</taxon>
        <taxon>Chelicerata</taxon>
        <taxon>Arachnida</taxon>
        <taxon>Acari</taxon>
        <taxon>Acariformes</taxon>
        <taxon>Sarcoptiformes</taxon>
        <taxon>Oribatida</taxon>
        <taxon>Brachypylina</taxon>
        <taxon>Oppioidea</taxon>
        <taxon>Oppiidae</taxon>
        <taxon>Oppiella</taxon>
    </lineage>
</organism>
<dbReference type="CDD" id="cd00033">
    <property type="entry name" value="CCP"/>
    <property type="match status" value="1"/>
</dbReference>
<proteinExistence type="predicted"/>
<dbReference type="Gene3D" id="2.10.70.10">
    <property type="entry name" value="Complement Module, domain 1"/>
    <property type="match status" value="1"/>
</dbReference>
<evidence type="ECO:0000313" key="4">
    <source>
        <dbReference type="EMBL" id="CAD7653481.1"/>
    </source>
</evidence>
<dbReference type="Proteomes" id="UP000728032">
    <property type="component" value="Unassembled WGS sequence"/>
</dbReference>
<dbReference type="InterPro" id="IPR035976">
    <property type="entry name" value="Sushi/SCR/CCP_sf"/>
</dbReference>
<protein>
    <recommendedName>
        <fullName evidence="3">Sushi domain-containing protein</fullName>
    </recommendedName>
</protein>
<dbReference type="SUPFAM" id="SSF57535">
    <property type="entry name" value="Complement control module/SCR domain"/>
    <property type="match status" value="1"/>
</dbReference>
<dbReference type="AlphaFoldDB" id="A0A7R9M533"/>